<proteinExistence type="predicted"/>
<keyword evidence="4" id="KW-1185">Reference proteome</keyword>
<name>K1WJ43_TRIAC</name>
<dbReference type="InParanoid" id="K1WJ43"/>
<comment type="caution">
    <text evidence="3">The sequence shown here is derived from an EMBL/GenBank/DDBJ whole genome shotgun (WGS) entry which is preliminary data.</text>
</comment>
<gene>
    <name evidence="3" type="ORF">A1Q2_04296</name>
</gene>
<keyword evidence="1" id="KW-0175">Coiled coil</keyword>
<feature type="compositionally biased region" description="Low complexity" evidence="2">
    <location>
        <begin position="606"/>
        <end position="651"/>
    </location>
</feature>
<feature type="coiled-coil region" evidence="1">
    <location>
        <begin position="466"/>
        <end position="493"/>
    </location>
</feature>
<evidence type="ECO:0000313" key="3">
    <source>
        <dbReference type="EMBL" id="EKD01454.1"/>
    </source>
</evidence>
<feature type="region of interest" description="Disordered" evidence="2">
    <location>
        <begin position="605"/>
        <end position="700"/>
    </location>
</feature>
<dbReference type="AlphaFoldDB" id="K1WJ43"/>
<evidence type="ECO:0000256" key="1">
    <source>
        <dbReference type="SAM" id="Coils"/>
    </source>
</evidence>
<sequence length="700" mass="77574">MQVPNANPMMPMHTGVPGQGMPVPQPGMPGMAGQMSGQMPGGMPGPVPTGGMPAGGMGAGMPGSYPGHSGYAGYGYGGYGGYGGGYGGYGGYGGGMGAGMGGYQPNLDYTFDPTWDNYKIFETQNHTRFAGGYEKSLFEELLDKIPSLFRSRAASFTEAQAAYNRIYNLGVVTRSARDIGAAAAFWALIVWEANRATFGHNLPIEGQKQKLQSLAIGEAWKNSATSRASSSQDAAEYAAATVTKLFEEYGSSPFGGYGYDRRGAYPRRYSSEYEESIRRDEREEAYRRDERDRDREREYDARIRHEYRDIDRERDQLYRERAALEAERMYGAAYRPDMMMGAAAGAYGYAGPYVYPIGLGGATAGPGYGNVPMPPSPYGYGYNQAYYDQTYTHRGTSHRSNMATGTTAIEIVTERDLCRGRPRAMWTGVGLPYGLWNILTNIGFQFVKIWNAAKQEQEAAQADYDMQREARMREREQMEMQREQARGERLRRREIRREYRRRRRNFYSVSDDEVQYGTQRRPRSRALARLTHLGFRSDRPKVYVSGAPASMATDAPQRATSASPGGAAPNLAHLPQVTRVASAEVYSSQHLHPNSAYQNGAAVENTSTGASTGATTPSTSGRTTSQSKQSQQTQQRTGTGTPGTDIPDDYGSAQFAKEERWRAREQRRRQKEEARERRDAAYDQRHYGSKVYNPYAAAAQ</sequence>
<reference evidence="3 4" key="1">
    <citation type="journal article" date="2012" name="Eukaryot. Cell">
        <title>Genome sequence of the Trichosporon asahii environmental strain CBS 8904.</title>
        <authorList>
            <person name="Yang R.Y."/>
            <person name="Li H.T."/>
            <person name="Zhu H."/>
            <person name="Zhou G.P."/>
            <person name="Wang M."/>
            <person name="Wang L."/>
        </authorList>
    </citation>
    <scope>NUCLEOTIDE SEQUENCE [LARGE SCALE GENOMIC DNA]</scope>
    <source>
        <strain evidence="3 4">CBS 8904</strain>
    </source>
</reference>
<dbReference type="HOGENOM" id="CLU_393887_0_0_1"/>
<dbReference type="STRING" id="1220162.K1WJ43"/>
<feature type="region of interest" description="Disordered" evidence="2">
    <location>
        <begin position="271"/>
        <end position="297"/>
    </location>
</feature>
<organism evidence="3 4">
    <name type="scientific">Trichosporon asahii var. asahii (strain CBS 8904)</name>
    <name type="common">Yeast</name>
    <dbReference type="NCBI Taxonomy" id="1220162"/>
    <lineage>
        <taxon>Eukaryota</taxon>
        <taxon>Fungi</taxon>
        <taxon>Dikarya</taxon>
        <taxon>Basidiomycota</taxon>
        <taxon>Agaricomycotina</taxon>
        <taxon>Tremellomycetes</taxon>
        <taxon>Trichosporonales</taxon>
        <taxon>Trichosporonaceae</taxon>
        <taxon>Trichosporon</taxon>
    </lineage>
</organism>
<evidence type="ECO:0000313" key="4">
    <source>
        <dbReference type="Proteomes" id="UP000006757"/>
    </source>
</evidence>
<accession>K1WJ43</accession>
<feature type="compositionally biased region" description="Basic and acidic residues" evidence="2">
    <location>
        <begin position="656"/>
        <end position="686"/>
    </location>
</feature>
<protein>
    <submittedName>
        <fullName evidence="3">Uncharacterized protein</fullName>
    </submittedName>
</protein>
<evidence type="ECO:0000256" key="2">
    <source>
        <dbReference type="SAM" id="MobiDB-lite"/>
    </source>
</evidence>
<dbReference type="Proteomes" id="UP000006757">
    <property type="component" value="Unassembled WGS sequence"/>
</dbReference>
<dbReference type="EMBL" id="AMBO01000316">
    <property type="protein sequence ID" value="EKD01454.1"/>
    <property type="molecule type" value="Genomic_DNA"/>
</dbReference>
<dbReference type="eggNOG" id="KOG0800">
    <property type="taxonomic scope" value="Eukaryota"/>
</dbReference>